<organism evidence="1 2">
    <name type="scientific">Streptomyces polygonati</name>
    <dbReference type="NCBI Taxonomy" id="1617087"/>
    <lineage>
        <taxon>Bacteria</taxon>
        <taxon>Bacillati</taxon>
        <taxon>Actinomycetota</taxon>
        <taxon>Actinomycetes</taxon>
        <taxon>Kitasatosporales</taxon>
        <taxon>Streptomycetaceae</taxon>
        <taxon>Streptomyces</taxon>
    </lineage>
</organism>
<sequence>MAAEDELARRRYERLVGRVEALMRVALKPEYEGYGGQVVLSVKAVEELGGDPAEIRRAARAVGRRLGWKTVTREIDGRIFVLDDREPPPAVRELMARRGTDALDAFLGRD</sequence>
<dbReference type="EMBL" id="JBHSBB010000024">
    <property type="protein sequence ID" value="MFC4035320.1"/>
    <property type="molecule type" value="Genomic_DNA"/>
</dbReference>
<comment type="caution">
    <text evidence="1">The sequence shown here is derived from an EMBL/GenBank/DDBJ whole genome shotgun (WGS) entry which is preliminary data.</text>
</comment>
<dbReference type="Proteomes" id="UP001595765">
    <property type="component" value="Unassembled WGS sequence"/>
</dbReference>
<protein>
    <submittedName>
        <fullName evidence="1">Uncharacterized protein</fullName>
    </submittedName>
</protein>
<gene>
    <name evidence="1" type="ORF">ACFO3J_28190</name>
</gene>
<evidence type="ECO:0000313" key="2">
    <source>
        <dbReference type="Proteomes" id="UP001595765"/>
    </source>
</evidence>
<proteinExistence type="predicted"/>
<name>A0ABV8HWT1_9ACTN</name>
<accession>A0ABV8HWT1</accession>
<evidence type="ECO:0000313" key="1">
    <source>
        <dbReference type="EMBL" id="MFC4035320.1"/>
    </source>
</evidence>
<keyword evidence="2" id="KW-1185">Reference proteome</keyword>
<dbReference type="RefSeq" id="WP_386435079.1">
    <property type="nucleotide sequence ID" value="NZ_JBHSBB010000024.1"/>
</dbReference>
<reference evidence="2" key="1">
    <citation type="journal article" date="2019" name="Int. J. Syst. Evol. Microbiol.">
        <title>The Global Catalogue of Microorganisms (GCM) 10K type strain sequencing project: providing services to taxonomists for standard genome sequencing and annotation.</title>
        <authorList>
            <consortium name="The Broad Institute Genomics Platform"/>
            <consortium name="The Broad Institute Genome Sequencing Center for Infectious Disease"/>
            <person name="Wu L."/>
            <person name="Ma J."/>
        </authorList>
    </citation>
    <scope>NUCLEOTIDE SEQUENCE [LARGE SCALE GENOMIC DNA]</scope>
    <source>
        <strain evidence="2">CGMCC 4.7237</strain>
    </source>
</reference>